<dbReference type="InterPro" id="IPR015878">
    <property type="entry name" value="Ado_hCys_hydrolase_NAD-bd"/>
</dbReference>
<dbReference type="AlphaFoldDB" id="A0A918Z0W1"/>
<dbReference type="Gene3D" id="3.40.50.1480">
    <property type="entry name" value="Adenosylhomocysteinase-like"/>
    <property type="match status" value="1"/>
</dbReference>
<dbReference type="Gene3D" id="3.40.50.720">
    <property type="entry name" value="NAD(P)-binding Rossmann-like Domain"/>
    <property type="match status" value="1"/>
</dbReference>
<dbReference type="SUPFAM" id="SSF51735">
    <property type="entry name" value="NAD(P)-binding Rossmann-fold domains"/>
    <property type="match status" value="1"/>
</dbReference>
<dbReference type="InterPro" id="IPR042172">
    <property type="entry name" value="Adenosylhomocyst_ase-like_sf"/>
</dbReference>
<dbReference type="Pfam" id="PF00670">
    <property type="entry name" value="AdoHcyase_NAD"/>
    <property type="match status" value="1"/>
</dbReference>
<evidence type="ECO:0000313" key="3">
    <source>
        <dbReference type="Proteomes" id="UP000603227"/>
    </source>
</evidence>
<name>A0A918Z0W1_9ACTN</name>
<reference evidence="2" key="2">
    <citation type="submission" date="2020-09" db="EMBL/GenBank/DDBJ databases">
        <authorList>
            <person name="Sun Q."/>
            <person name="Zhou Y."/>
        </authorList>
    </citation>
    <scope>NUCLEOTIDE SEQUENCE</scope>
    <source>
        <strain evidence="2">CGMCC 4.7403</strain>
    </source>
</reference>
<organism evidence="2 3">
    <name type="scientific">Streptomyces capitiformicae</name>
    <dbReference type="NCBI Taxonomy" id="2014920"/>
    <lineage>
        <taxon>Bacteria</taxon>
        <taxon>Bacillati</taxon>
        <taxon>Actinomycetota</taxon>
        <taxon>Actinomycetes</taxon>
        <taxon>Kitasatosporales</taxon>
        <taxon>Streptomycetaceae</taxon>
        <taxon>Streptomyces</taxon>
    </lineage>
</organism>
<sequence>MAFAESESLGVAVEAGTATDRGAGRYEILDGRMTPQDVDETVRSVLRGEGVPLRDLTEPEPGGHLIDLDGTLVQLRSRQIADAAPDTLAPIDPPAGRTQVLLAAAGPLSGRAEAVFDRLVEALTLRGRCYTAAEIDSIVEGMPLVARYATEEPAFRDWALIFRDHYVENSVGFLLGMERAGIDREWIFALNKGDRTLHRDRVHAWFLHRGYQSDTLDNSVINGSADTTARAYALAVNERVDDFVRRAHEAGRKVLVVDDGGLLAQGYGADGILDERIDGALELTVSGLKRIAGAPGELTIPVLNMARSRLKSMLGYNEIADSCVRRLRAVLPGEKFIGRHVLLLGYGTLGARVAHALRALGCRVAVVDTDILALITAAEHGYETYISAGEALNAHAPFLIIGNTGELALTHADLPLLPDGVHLAGFATKDFSLLSEGFEGLRSTVIPQVGVRYALPTGTTATLLGDGRSLNLFEYEGIANHGYDAYRAGTLIAAKTLCREADRLGPGLHLEPVDRAIDEAGLFSAYYEEYLASGTRRPAAPADTAMPAAPAPVTR</sequence>
<dbReference type="Proteomes" id="UP000603227">
    <property type="component" value="Unassembled WGS sequence"/>
</dbReference>
<dbReference type="InterPro" id="IPR036291">
    <property type="entry name" value="NAD(P)-bd_dom_sf"/>
</dbReference>
<evidence type="ECO:0000259" key="1">
    <source>
        <dbReference type="SMART" id="SM00997"/>
    </source>
</evidence>
<accession>A0A918Z0W1</accession>
<feature type="domain" description="S-adenosyl-L-homocysteine hydrolase NAD binding" evidence="1">
    <location>
        <begin position="317"/>
        <end position="477"/>
    </location>
</feature>
<keyword evidence="3" id="KW-1185">Reference proteome</keyword>
<proteinExistence type="predicted"/>
<comment type="caution">
    <text evidence="2">The sequence shown here is derived from an EMBL/GenBank/DDBJ whole genome shotgun (WGS) entry which is preliminary data.</text>
</comment>
<dbReference type="SMART" id="SM00997">
    <property type="entry name" value="AdoHcyase_NAD"/>
    <property type="match status" value="1"/>
</dbReference>
<dbReference type="EMBL" id="BNAT01000018">
    <property type="protein sequence ID" value="GHE33051.1"/>
    <property type="molecule type" value="Genomic_DNA"/>
</dbReference>
<evidence type="ECO:0000313" key="2">
    <source>
        <dbReference type="EMBL" id="GHE33051.1"/>
    </source>
</evidence>
<gene>
    <name evidence="2" type="ORF">GCM10017771_50030</name>
</gene>
<reference evidence="2" key="1">
    <citation type="journal article" date="2014" name="Int. J. Syst. Evol. Microbiol.">
        <title>Complete genome sequence of Corynebacterium casei LMG S-19264T (=DSM 44701T), isolated from a smear-ripened cheese.</title>
        <authorList>
            <consortium name="US DOE Joint Genome Institute (JGI-PGF)"/>
            <person name="Walter F."/>
            <person name="Albersmeier A."/>
            <person name="Kalinowski J."/>
            <person name="Ruckert C."/>
        </authorList>
    </citation>
    <scope>NUCLEOTIDE SEQUENCE</scope>
    <source>
        <strain evidence="2">CGMCC 4.7403</strain>
    </source>
</reference>
<protein>
    <recommendedName>
        <fullName evidence="1">S-adenosyl-L-homocysteine hydrolase NAD binding domain-containing protein</fullName>
    </recommendedName>
</protein>
<dbReference type="RefSeq" id="WP_189784688.1">
    <property type="nucleotide sequence ID" value="NZ_BNAT01000018.1"/>
</dbReference>